<dbReference type="Pfam" id="PF03703">
    <property type="entry name" value="bPH_2"/>
    <property type="match status" value="1"/>
</dbReference>
<dbReference type="NCBIfam" id="NF040894">
    <property type="entry name" value="puhB_PGC"/>
    <property type="match status" value="1"/>
</dbReference>
<dbReference type="Proteomes" id="UP000301751">
    <property type="component" value="Unassembled WGS sequence"/>
</dbReference>
<keyword evidence="2" id="KW-1133">Transmembrane helix</keyword>
<sequence length="231" mass="24998">MKAVRNTPFRGEHDDEALPGLPAPLPPGERLLWRGAPDWRVLAQRSFHLRKVAAYFGVLIAWRFITGLVDGGTLGMAAASTLWTVPLAGLALGLIALLSWLAASNTVYTLTDRRVVMRIGIVLTVTFNLPLRRIETARLHALPGGAGDIALVLNPADRIGYIHLWPHARPWHFTRTEPMLRALPDAANVAQLMADALQQSLVTPVRTVGERAGAEPAADSRSGHPPMANAA</sequence>
<comment type="caution">
    <text evidence="4">The sequence shown here is derived from an EMBL/GenBank/DDBJ whole genome shotgun (WGS) entry which is preliminary data.</text>
</comment>
<dbReference type="EMBL" id="BJCL01000016">
    <property type="protein sequence ID" value="GCL65392.1"/>
    <property type="molecule type" value="Genomic_DNA"/>
</dbReference>
<dbReference type="OrthoDB" id="7345733at2"/>
<dbReference type="InterPro" id="IPR054839">
    <property type="entry name" value="puhB_PGC"/>
</dbReference>
<feature type="domain" description="YdbS-like PH" evidence="3">
    <location>
        <begin position="105"/>
        <end position="141"/>
    </location>
</feature>
<gene>
    <name evidence="4" type="ORF">AQPW35_44730</name>
</gene>
<feature type="region of interest" description="Disordered" evidence="1">
    <location>
        <begin position="1"/>
        <end position="21"/>
    </location>
</feature>
<organism evidence="4 5">
    <name type="scientific">Pseudaquabacterium pictum</name>
    <dbReference type="NCBI Taxonomy" id="2315236"/>
    <lineage>
        <taxon>Bacteria</taxon>
        <taxon>Pseudomonadati</taxon>
        <taxon>Pseudomonadota</taxon>
        <taxon>Betaproteobacteria</taxon>
        <taxon>Burkholderiales</taxon>
        <taxon>Sphaerotilaceae</taxon>
        <taxon>Pseudaquabacterium</taxon>
    </lineage>
</organism>
<feature type="transmembrane region" description="Helical" evidence="2">
    <location>
        <begin position="52"/>
        <end position="69"/>
    </location>
</feature>
<dbReference type="InterPro" id="IPR005182">
    <property type="entry name" value="YdbS-like_PH"/>
</dbReference>
<name>A0A480AYQ5_9BURK</name>
<evidence type="ECO:0000313" key="5">
    <source>
        <dbReference type="Proteomes" id="UP000301751"/>
    </source>
</evidence>
<accession>A0A480AYQ5</accession>
<reference evidence="5" key="1">
    <citation type="submission" date="2019-03" db="EMBL/GenBank/DDBJ databases">
        <title>Aquabacterium pictum sp.nov., the first bacteriochlorophyll a-containing freshwater bacterium in the genus Aquabacterium of the class Betaproteobacteria.</title>
        <authorList>
            <person name="Hirose S."/>
            <person name="Tank M."/>
            <person name="Hara E."/>
            <person name="Tamaki H."/>
            <person name="Takaichi S."/>
            <person name="Haruta S."/>
            <person name="Hanada S."/>
        </authorList>
    </citation>
    <scope>NUCLEOTIDE SEQUENCE [LARGE SCALE GENOMIC DNA]</scope>
    <source>
        <strain evidence="5">W35</strain>
    </source>
</reference>
<keyword evidence="5" id="KW-1185">Reference proteome</keyword>
<evidence type="ECO:0000313" key="4">
    <source>
        <dbReference type="EMBL" id="GCL65392.1"/>
    </source>
</evidence>
<proteinExistence type="predicted"/>
<protein>
    <submittedName>
        <fullName evidence="4">Photosynthetic complex assembly protein</fullName>
    </submittedName>
</protein>
<dbReference type="RefSeq" id="WP_137735108.1">
    <property type="nucleotide sequence ID" value="NZ_BJCL01000016.1"/>
</dbReference>
<dbReference type="AlphaFoldDB" id="A0A480AYQ5"/>
<feature type="transmembrane region" description="Helical" evidence="2">
    <location>
        <begin position="81"/>
        <end position="103"/>
    </location>
</feature>
<evidence type="ECO:0000259" key="3">
    <source>
        <dbReference type="Pfam" id="PF03703"/>
    </source>
</evidence>
<keyword evidence="2" id="KW-0812">Transmembrane</keyword>
<keyword evidence="2" id="KW-0472">Membrane</keyword>
<evidence type="ECO:0000256" key="2">
    <source>
        <dbReference type="SAM" id="Phobius"/>
    </source>
</evidence>
<feature type="region of interest" description="Disordered" evidence="1">
    <location>
        <begin position="209"/>
        <end position="231"/>
    </location>
</feature>
<evidence type="ECO:0000256" key="1">
    <source>
        <dbReference type="SAM" id="MobiDB-lite"/>
    </source>
</evidence>